<name>A0A2T1M1T9_9CHRO</name>
<reference evidence="4 5" key="1">
    <citation type="submission" date="2018-03" db="EMBL/GenBank/DDBJ databases">
        <title>The ancient ancestry and fast evolution of plastids.</title>
        <authorList>
            <person name="Moore K.R."/>
            <person name="Magnabosco C."/>
            <person name="Momper L."/>
            <person name="Gold D.A."/>
            <person name="Bosak T."/>
            <person name="Fournier G.P."/>
        </authorList>
    </citation>
    <scope>NUCLEOTIDE SEQUENCE [LARGE SCALE GENOMIC DNA]</scope>
    <source>
        <strain evidence="4 5">CCALA 016</strain>
    </source>
</reference>
<comment type="caution">
    <text evidence="4">The sequence shown here is derived from an EMBL/GenBank/DDBJ whole genome shotgun (WGS) entry which is preliminary data.</text>
</comment>
<proteinExistence type="predicted"/>
<reference evidence="4 5" key="2">
    <citation type="submission" date="2018-03" db="EMBL/GenBank/DDBJ databases">
        <authorList>
            <person name="Keele B.F."/>
        </authorList>
    </citation>
    <scope>NUCLEOTIDE SEQUENCE [LARGE SCALE GENOMIC DNA]</scope>
    <source>
        <strain evidence="4 5">CCALA 016</strain>
    </source>
</reference>
<sequence>MKTTNLKKAGVLAILSAATLAVASPIQAQGTVAPDVANAAKTACIDKAKADGYTLKDILTVEPYDATGDRVKVVLNLVKGDTEARLTCGYTQGDQSVAFDNNQTTENTQNNDRGVSPWLWLLLPLIGIPLLIALTRGKQRTTDYNNYATQTTGTERAEGFVRTNGEALDVYSGPGTTYRVTGTLQNGDRVNLTGRKENNWLELENGGWIPAQFVETSYRTI</sequence>
<keyword evidence="1" id="KW-0472">Membrane</keyword>
<feature type="transmembrane region" description="Helical" evidence="1">
    <location>
        <begin position="118"/>
        <end position="135"/>
    </location>
</feature>
<accession>A0A2T1M1T9</accession>
<keyword evidence="2" id="KW-0732">Signal</keyword>
<feature type="chain" id="PRO_5015747852" evidence="2">
    <location>
        <begin position="24"/>
        <end position="221"/>
    </location>
</feature>
<dbReference type="EMBL" id="PXOH01000003">
    <property type="protein sequence ID" value="PSF38595.1"/>
    <property type="molecule type" value="Genomic_DNA"/>
</dbReference>
<keyword evidence="5" id="KW-1185">Reference proteome</keyword>
<organism evidence="4 5">
    <name type="scientific">Aphanothece hegewaldii CCALA 016</name>
    <dbReference type="NCBI Taxonomy" id="2107694"/>
    <lineage>
        <taxon>Bacteria</taxon>
        <taxon>Bacillati</taxon>
        <taxon>Cyanobacteriota</taxon>
        <taxon>Cyanophyceae</taxon>
        <taxon>Oscillatoriophycideae</taxon>
        <taxon>Chroococcales</taxon>
        <taxon>Aphanothecaceae</taxon>
        <taxon>Aphanothece</taxon>
    </lineage>
</organism>
<feature type="domain" description="SH3b" evidence="3">
    <location>
        <begin position="157"/>
        <end position="217"/>
    </location>
</feature>
<dbReference type="RefSeq" id="WP_106455517.1">
    <property type="nucleotide sequence ID" value="NZ_PXOH01000003.1"/>
</dbReference>
<dbReference type="SMART" id="SM00287">
    <property type="entry name" value="SH3b"/>
    <property type="match status" value="1"/>
</dbReference>
<dbReference type="Pfam" id="PF08239">
    <property type="entry name" value="SH3_3"/>
    <property type="match status" value="1"/>
</dbReference>
<dbReference type="OrthoDB" id="570428at2"/>
<dbReference type="Proteomes" id="UP000239001">
    <property type="component" value="Unassembled WGS sequence"/>
</dbReference>
<feature type="signal peptide" evidence="2">
    <location>
        <begin position="1"/>
        <end position="23"/>
    </location>
</feature>
<keyword evidence="1" id="KW-1133">Transmembrane helix</keyword>
<gene>
    <name evidence="4" type="ORF">C7H19_03550</name>
</gene>
<evidence type="ECO:0000313" key="4">
    <source>
        <dbReference type="EMBL" id="PSF38595.1"/>
    </source>
</evidence>
<evidence type="ECO:0000259" key="3">
    <source>
        <dbReference type="SMART" id="SM00287"/>
    </source>
</evidence>
<protein>
    <submittedName>
        <fullName evidence="4">SH3 domain-containing protein</fullName>
    </submittedName>
</protein>
<dbReference type="InterPro" id="IPR003646">
    <property type="entry name" value="SH3-like_bac-type"/>
</dbReference>
<dbReference type="Gene3D" id="2.30.30.40">
    <property type="entry name" value="SH3 Domains"/>
    <property type="match status" value="1"/>
</dbReference>
<evidence type="ECO:0000256" key="2">
    <source>
        <dbReference type="SAM" id="SignalP"/>
    </source>
</evidence>
<dbReference type="AlphaFoldDB" id="A0A2T1M1T9"/>
<evidence type="ECO:0000256" key="1">
    <source>
        <dbReference type="SAM" id="Phobius"/>
    </source>
</evidence>
<evidence type="ECO:0000313" key="5">
    <source>
        <dbReference type="Proteomes" id="UP000239001"/>
    </source>
</evidence>
<keyword evidence="1" id="KW-0812">Transmembrane</keyword>